<gene>
    <name evidence="1" type="ORF">Tbon_13365</name>
</gene>
<reference evidence="1 2" key="1">
    <citation type="submission" date="2019-10" db="EMBL/GenBank/DDBJ databases">
        <title>Thermopilla bonchosmolovskayae gen. nov., sp. nov., a moderately thermophilic Chloroflexi bacterium from a Chukotka hot spring (Arctic, Russia), representing a novel classis Thermopillaia, which include previously uncultivated lineage OLB14.</title>
        <authorList>
            <person name="Kochetkova T.V."/>
            <person name="Zayulina K.S."/>
            <person name="Zhigarkov V.S."/>
            <person name="Minaev N.V."/>
            <person name="Novikov A."/>
            <person name="Toshchakov S.V."/>
            <person name="Elcheninov A.G."/>
            <person name="Kublanov I.V."/>
        </authorList>
    </citation>
    <scope>NUCLEOTIDE SEQUENCE [LARGE SCALE GENOMIC DNA]</scope>
    <source>
        <strain evidence="1 2">3753O</strain>
    </source>
</reference>
<organism evidence="1 2">
    <name type="scientific">Tepidiforma bonchosmolovskayae</name>
    <dbReference type="NCBI Taxonomy" id="2601677"/>
    <lineage>
        <taxon>Bacteria</taxon>
        <taxon>Bacillati</taxon>
        <taxon>Chloroflexota</taxon>
        <taxon>Tepidiformia</taxon>
        <taxon>Tepidiformales</taxon>
        <taxon>Tepidiformaceae</taxon>
        <taxon>Tepidiforma</taxon>
    </lineage>
</organism>
<protein>
    <submittedName>
        <fullName evidence="1">DUF429 domain-containing protein</fullName>
    </submittedName>
</protein>
<dbReference type="Pfam" id="PF04250">
    <property type="entry name" value="DUF429"/>
    <property type="match status" value="1"/>
</dbReference>
<dbReference type="InterPro" id="IPR008306">
    <property type="entry name" value="UCP018008"/>
</dbReference>
<dbReference type="InterPro" id="IPR007362">
    <property type="entry name" value="DUF429"/>
</dbReference>
<dbReference type="EMBL" id="CP042829">
    <property type="protein sequence ID" value="QFG04220.1"/>
    <property type="molecule type" value="Genomic_DNA"/>
</dbReference>
<sequence length="272" mass="28191">MAGSSSSTPPWWHTPGRGSYRGAMRCIGIDLSWTARRPSGFALIDPAADGLVQTWTATLAPAEVAAWLDGFEDAVVGVDAPLVNRPGRTAEAELARALGRYGVTAYGIGNGFLERRGLAAGPQLGELLAARGWSFEPPGPGAGRRFAFETFPRALILSLLRAAEVPPYKRGRLAGRAAALATCHDLLEGALAAAGMRLDFPLPAAPAHGACPRGRELKAAEDRLDAAVCAFAAWQAASRGLEPGDLFGSAASGLIVVPGAGRLTSARGRTSP</sequence>
<evidence type="ECO:0000313" key="2">
    <source>
        <dbReference type="Proteomes" id="UP000326331"/>
    </source>
</evidence>
<dbReference type="Proteomes" id="UP000326331">
    <property type="component" value="Chromosome"/>
</dbReference>
<name>A0ABX6C4N6_9CHLR</name>
<proteinExistence type="predicted"/>
<accession>A0ABX6C4N6</accession>
<keyword evidence="2" id="KW-1185">Reference proteome</keyword>
<dbReference type="PIRSF" id="PIRSF018008">
    <property type="entry name" value="UCP018008"/>
    <property type="match status" value="1"/>
</dbReference>
<evidence type="ECO:0000313" key="1">
    <source>
        <dbReference type="EMBL" id="QFG04220.1"/>
    </source>
</evidence>